<sequence length="196" mass="22757">MFLAYRIFMGVKILITIRELWDKDMLEAIQLKALCLPEELAGMSEEKLNIEKEYSYWTNWMHAGIENNDVRALLGAFENDKMLGVAFVSYAEIEDSNSGIELNGLWVYPEMRGRGISLMLISKILDYYEKLGLKEIIVYNYHNSSSNSFYRKLGAKVFKTELQMDGKIPTDVFKCDIPAMIDYISKSTVKYKMDFY</sequence>
<feature type="domain" description="N-acetyltransferase" evidence="1">
    <location>
        <begin position="15"/>
        <end position="178"/>
    </location>
</feature>
<evidence type="ECO:0000259" key="1">
    <source>
        <dbReference type="PROSITE" id="PS51186"/>
    </source>
</evidence>
<dbReference type="InterPro" id="IPR000182">
    <property type="entry name" value="GNAT_dom"/>
</dbReference>
<keyword evidence="2" id="KW-0808">Transferase</keyword>
<reference evidence="2 3" key="1">
    <citation type="submission" date="2016-12" db="EMBL/GenBank/DDBJ databases">
        <authorList>
            <person name="Song W.-J."/>
            <person name="Kurnit D.M."/>
        </authorList>
    </citation>
    <scope>NUCLEOTIDE SEQUENCE [LARGE SCALE GENOMIC DNA]</scope>
    <source>
        <strain evidence="2 3">DSM 12503</strain>
    </source>
</reference>
<organism evidence="2 3">
    <name type="scientific">Anaerocolumna xylanovorans DSM 12503</name>
    <dbReference type="NCBI Taxonomy" id="1121345"/>
    <lineage>
        <taxon>Bacteria</taxon>
        <taxon>Bacillati</taxon>
        <taxon>Bacillota</taxon>
        <taxon>Clostridia</taxon>
        <taxon>Lachnospirales</taxon>
        <taxon>Lachnospiraceae</taxon>
        <taxon>Anaerocolumna</taxon>
    </lineage>
</organism>
<dbReference type="CDD" id="cd04301">
    <property type="entry name" value="NAT_SF"/>
    <property type="match status" value="1"/>
</dbReference>
<dbReference type="InterPro" id="IPR016181">
    <property type="entry name" value="Acyl_CoA_acyltransferase"/>
</dbReference>
<protein>
    <submittedName>
        <fullName evidence="2">Acetyltransferase (GNAT) family protein</fullName>
    </submittedName>
</protein>
<dbReference type="SUPFAM" id="SSF55729">
    <property type="entry name" value="Acyl-CoA N-acyltransferases (Nat)"/>
    <property type="match status" value="1"/>
</dbReference>
<name>A0A1M7YGA5_9FIRM</name>
<accession>A0A1M7YGA5</accession>
<dbReference type="Gene3D" id="3.40.630.30">
    <property type="match status" value="1"/>
</dbReference>
<proteinExistence type="predicted"/>
<dbReference type="Proteomes" id="UP000184612">
    <property type="component" value="Unassembled WGS sequence"/>
</dbReference>
<dbReference type="STRING" id="1121345.SAMN02745217_03287"/>
<dbReference type="AlphaFoldDB" id="A0A1M7YGA5"/>
<gene>
    <name evidence="2" type="ORF">SAMN02745217_03287</name>
</gene>
<dbReference type="Pfam" id="PF00583">
    <property type="entry name" value="Acetyltransf_1"/>
    <property type="match status" value="1"/>
</dbReference>
<evidence type="ECO:0000313" key="2">
    <source>
        <dbReference type="EMBL" id="SHO51621.1"/>
    </source>
</evidence>
<keyword evidence="3" id="KW-1185">Reference proteome</keyword>
<dbReference type="EMBL" id="FRFD01000009">
    <property type="protein sequence ID" value="SHO51621.1"/>
    <property type="molecule type" value="Genomic_DNA"/>
</dbReference>
<dbReference type="GO" id="GO:0016747">
    <property type="term" value="F:acyltransferase activity, transferring groups other than amino-acyl groups"/>
    <property type="evidence" value="ECO:0007669"/>
    <property type="project" value="InterPro"/>
</dbReference>
<dbReference type="OrthoDB" id="119498at2"/>
<evidence type="ECO:0000313" key="3">
    <source>
        <dbReference type="Proteomes" id="UP000184612"/>
    </source>
</evidence>
<dbReference type="PROSITE" id="PS51186">
    <property type="entry name" value="GNAT"/>
    <property type="match status" value="1"/>
</dbReference>